<dbReference type="SUPFAM" id="SSF82549">
    <property type="entry name" value="DAK1/DegV-like"/>
    <property type="match status" value="1"/>
</dbReference>
<dbReference type="Pfam" id="PF02645">
    <property type="entry name" value="DegV"/>
    <property type="match status" value="1"/>
</dbReference>
<dbReference type="Proteomes" id="UP000824136">
    <property type="component" value="Unassembled WGS sequence"/>
</dbReference>
<gene>
    <name evidence="2" type="ORF">IAC39_07830</name>
</gene>
<evidence type="ECO:0000313" key="2">
    <source>
        <dbReference type="EMBL" id="HIT59600.1"/>
    </source>
</evidence>
<dbReference type="AlphaFoldDB" id="A0A9D1KKU1"/>
<dbReference type="EMBL" id="DVLL01000024">
    <property type="protein sequence ID" value="HIT59600.1"/>
    <property type="molecule type" value="Genomic_DNA"/>
</dbReference>
<comment type="caution">
    <text evidence="2">The sequence shown here is derived from an EMBL/GenBank/DDBJ whole genome shotgun (WGS) entry which is preliminary data.</text>
</comment>
<proteinExistence type="predicted"/>
<dbReference type="InterPro" id="IPR003797">
    <property type="entry name" value="DegV"/>
</dbReference>
<organism evidence="2 3">
    <name type="scientific">Candidatus Faeciplasma pullistercoris</name>
    <dbReference type="NCBI Taxonomy" id="2840800"/>
    <lineage>
        <taxon>Bacteria</taxon>
        <taxon>Bacillati</taxon>
        <taxon>Bacillota</taxon>
        <taxon>Clostridia</taxon>
        <taxon>Eubacteriales</taxon>
        <taxon>Oscillospiraceae</taxon>
        <taxon>Oscillospiraceae incertae sedis</taxon>
        <taxon>Candidatus Faeciplasma</taxon>
    </lineage>
</organism>
<name>A0A9D1KKU1_9FIRM</name>
<dbReference type="PANTHER" id="PTHR33434:SF2">
    <property type="entry name" value="FATTY ACID-BINDING PROTEIN TM_1468"/>
    <property type="match status" value="1"/>
</dbReference>
<reference evidence="2" key="2">
    <citation type="journal article" date="2021" name="PeerJ">
        <title>Extensive microbial diversity within the chicken gut microbiome revealed by metagenomics and culture.</title>
        <authorList>
            <person name="Gilroy R."/>
            <person name="Ravi A."/>
            <person name="Getino M."/>
            <person name="Pursley I."/>
            <person name="Horton D.L."/>
            <person name="Alikhan N.F."/>
            <person name="Baker D."/>
            <person name="Gharbi K."/>
            <person name="Hall N."/>
            <person name="Watson M."/>
            <person name="Adriaenssens E.M."/>
            <person name="Foster-Nyarko E."/>
            <person name="Jarju S."/>
            <person name="Secka A."/>
            <person name="Antonio M."/>
            <person name="Oren A."/>
            <person name="Chaudhuri R.R."/>
            <person name="La Ragione R."/>
            <person name="Hildebrand F."/>
            <person name="Pallen M.J."/>
        </authorList>
    </citation>
    <scope>NUCLEOTIDE SEQUENCE</scope>
    <source>
        <strain evidence="2">CHK33-4379</strain>
    </source>
</reference>
<dbReference type="InterPro" id="IPR050270">
    <property type="entry name" value="DegV_domain_contain"/>
</dbReference>
<evidence type="ECO:0000313" key="3">
    <source>
        <dbReference type="Proteomes" id="UP000824136"/>
    </source>
</evidence>
<protein>
    <submittedName>
        <fullName evidence="2">DegV family protein</fullName>
    </submittedName>
</protein>
<dbReference type="NCBIfam" id="TIGR00762">
    <property type="entry name" value="DegV"/>
    <property type="match status" value="1"/>
</dbReference>
<accession>A0A9D1KKU1</accession>
<dbReference type="InterPro" id="IPR043168">
    <property type="entry name" value="DegV_C"/>
</dbReference>
<sequence length="289" mass="31714">MPEHKIKITCDSICDLPQEVYREYDIPVMPLGIVLGDDLRFDGVNISTLEVFDYVDKNGVLPKTTAASVSDYLEFFKKHTSDGSAVIHINISSEFSSCHSSACIAAEQLHEKDGSEIYAIDSRNLSSGAGHLVLLAHELAAGGMSAPEIADAVNEAKNRLDVSFVLQTLSYLQKGGRCPGVVAFGANLLKLRPEIEVKDGKMTVGKKYRGSMEKSIFDYVRGRLEGRTDIDLHRIFVTHSYVPDELVSKVVELVKELQPFEQVMVSTAGCAISSHCGPNCIGVLFFRKK</sequence>
<evidence type="ECO:0000256" key="1">
    <source>
        <dbReference type="ARBA" id="ARBA00023121"/>
    </source>
</evidence>
<dbReference type="PROSITE" id="PS51482">
    <property type="entry name" value="DEGV"/>
    <property type="match status" value="1"/>
</dbReference>
<dbReference type="PANTHER" id="PTHR33434">
    <property type="entry name" value="DEGV DOMAIN-CONTAINING PROTEIN DR_1986-RELATED"/>
    <property type="match status" value="1"/>
</dbReference>
<dbReference type="Gene3D" id="3.30.1180.10">
    <property type="match status" value="1"/>
</dbReference>
<keyword evidence="1" id="KW-0446">Lipid-binding</keyword>
<dbReference type="GO" id="GO:0008289">
    <property type="term" value="F:lipid binding"/>
    <property type="evidence" value="ECO:0007669"/>
    <property type="project" value="UniProtKB-KW"/>
</dbReference>
<reference evidence="2" key="1">
    <citation type="submission" date="2020-10" db="EMBL/GenBank/DDBJ databases">
        <authorList>
            <person name="Gilroy R."/>
        </authorList>
    </citation>
    <scope>NUCLEOTIDE SEQUENCE</scope>
    <source>
        <strain evidence="2">CHK33-4379</strain>
    </source>
</reference>
<dbReference type="Gene3D" id="3.40.50.10170">
    <property type="match status" value="1"/>
</dbReference>